<dbReference type="InterPro" id="IPR015421">
    <property type="entry name" value="PyrdxlP-dep_Trfase_major"/>
</dbReference>
<organism evidence="5 6">
    <name type="scientific">Embleya scabrispora</name>
    <dbReference type="NCBI Taxonomy" id="159449"/>
    <lineage>
        <taxon>Bacteria</taxon>
        <taxon>Bacillati</taxon>
        <taxon>Actinomycetota</taxon>
        <taxon>Actinomycetes</taxon>
        <taxon>Kitasatosporales</taxon>
        <taxon>Streptomycetaceae</taxon>
        <taxon>Embleya</taxon>
    </lineage>
</organism>
<dbReference type="Proteomes" id="UP000190037">
    <property type="component" value="Unassembled WGS sequence"/>
</dbReference>
<evidence type="ECO:0000313" key="5">
    <source>
        <dbReference type="EMBL" id="OPC80326.1"/>
    </source>
</evidence>
<reference evidence="5 6" key="1">
    <citation type="submission" date="2017-03" db="EMBL/GenBank/DDBJ databases">
        <title>Draft genome sequence of Streptomyces scabrisporus NF3, endophyte isolated from Amphipterygium adstringens.</title>
        <authorList>
            <person name="Vazquez M."/>
            <person name="Ceapa C.D."/>
            <person name="Rodriguez Luna D."/>
            <person name="Sanchez Esquivel S."/>
        </authorList>
    </citation>
    <scope>NUCLEOTIDE SEQUENCE [LARGE SCALE GENOMIC DNA]</scope>
    <source>
        <strain evidence="5 6">NF3</strain>
    </source>
</reference>
<dbReference type="GO" id="GO:0008732">
    <property type="term" value="F:L-allo-threonine aldolase activity"/>
    <property type="evidence" value="ECO:0007669"/>
    <property type="project" value="TreeGrafter"/>
</dbReference>
<dbReference type="PANTHER" id="PTHR48097:SF9">
    <property type="entry name" value="L-THREONINE ALDOLASE"/>
    <property type="match status" value="1"/>
</dbReference>
<keyword evidence="6" id="KW-1185">Reference proteome</keyword>
<proteinExistence type="inferred from homology"/>
<protein>
    <submittedName>
        <fullName evidence="5">Threonine aldolase</fullName>
    </submittedName>
</protein>
<keyword evidence="3" id="KW-0663">Pyridoxal phosphate</keyword>
<dbReference type="InterPro" id="IPR001597">
    <property type="entry name" value="ArAA_b-elim_lyase/Thr_aldolase"/>
</dbReference>
<dbReference type="GO" id="GO:0005829">
    <property type="term" value="C:cytosol"/>
    <property type="evidence" value="ECO:0007669"/>
    <property type="project" value="TreeGrafter"/>
</dbReference>
<evidence type="ECO:0000256" key="1">
    <source>
        <dbReference type="ARBA" id="ARBA00001933"/>
    </source>
</evidence>
<dbReference type="EMBL" id="MWQN01000001">
    <property type="protein sequence ID" value="OPC80326.1"/>
    <property type="molecule type" value="Genomic_DNA"/>
</dbReference>
<dbReference type="AlphaFoldDB" id="A0A1T3NU66"/>
<name>A0A1T3NU66_9ACTN</name>
<dbReference type="Pfam" id="PF01212">
    <property type="entry name" value="Beta_elim_lyase"/>
    <property type="match status" value="1"/>
</dbReference>
<gene>
    <name evidence="5" type="ORF">B4N89_04635</name>
</gene>
<feature type="domain" description="Aromatic amino acid beta-eliminating lyase/threonine aldolase" evidence="4">
    <location>
        <begin position="53"/>
        <end position="299"/>
    </location>
</feature>
<comment type="caution">
    <text evidence="5">The sequence shown here is derived from an EMBL/GenBank/DDBJ whole genome shotgun (WGS) entry which is preliminary data.</text>
</comment>
<comment type="similarity">
    <text evidence="2">Belongs to the threonine aldolase family.</text>
</comment>
<dbReference type="InterPro" id="IPR015424">
    <property type="entry name" value="PyrdxlP-dep_Trfase"/>
</dbReference>
<dbReference type="GO" id="GO:0006545">
    <property type="term" value="P:glycine biosynthetic process"/>
    <property type="evidence" value="ECO:0007669"/>
    <property type="project" value="TreeGrafter"/>
</dbReference>
<accession>A0A1T3NU66</accession>
<dbReference type="Gene3D" id="3.40.640.10">
    <property type="entry name" value="Type I PLP-dependent aspartate aminotransferase-like (Major domain)"/>
    <property type="match status" value="1"/>
</dbReference>
<dbReference type="PANTHER" id="PTHR48097">
    <property type="entry name" value="L-THREONINE ALDOLASE-RELATED"/>
    <property type="match status" value="1"/>
</dbReference>
<dbReference type="STRING" id="159449.B4N89_04635"/>
<dbReference type="SUPFAM" id="SSF53383">
    <property type="entry name" value="PLP-dependent transferases"/>
    <property type="match status" value="1"/>
</dbReference>
<evidence type="ECO:0000259" key="4">
    <source>
        <dbReference type="Pfam" id="PF01212"/>
    </source>
</evidence>
<dbReference type="RefSeq" id="WP_078974586.1">
    <property type="nucleotide sequence ID" value="NZ_MWQN01000001.1"/>
</dbReference>
<evidence type="ECO:0000313" key="6">
    <source>
        <dbReference type="Proteomes" id="UP000190037"/>
    </source>
</evidence>
<sequence length="375" mass="40735">MAYIGNDEHAGRMRVIRACGRILSGVRPATVAERLARLDAYAHEHVDPDEWPDTYGDGGAVARLEARTAELLGTEAALLFPTGTMAQQVALRIHAGATGSDVVGIHPRAHPLTYERDAISVLSGLRPLVLTQGPGQITADDVRSSAERFGTLFYELPLRDHGFVLPAWDDLIAVVQAARDRHAALHLDGARLWESTTGLGHGLTDIVDLFDSVYVSYYKGLGASAGAALAGTAELIEEAHAWRHRYGGRPFQAWPMALEALAALTETLPRLATCVGHAATVAAGLARVRQTKVFPAVPHTHQFQVWLPYPAELLNRTSVEYAVERGVWLTGRWTEPALPGLSYTEITVAEPALEWTEDEVADEFGAFVERVRESG</sequence>
<dbReference type="InterPro" id="IPR015422">
    <property type="entry name" value="PyrdxlP-dep_Trfase_small"/>
</dbReference>
<dbReference type="GO" id="GO:0006567">
    <property type="term" value="P:L-threonine catabolic process"/>
    <property type="evidence" value="ECO:0007669"/>
    <property type="project" value="TreeGrafter"/>
</dbReference>
<comment type="cofactor">
    <cofactor evidence="1">
        <name>pyridoxal 5'-phosphate</name>
        <dbReference type="ChEBI" id="CHEBI:597326"/>
    </cofactor>
</comment>
<dbReference type="OrthoDB" id="9774495at2"/>
<dbReference type="Gene3D" id="3.90.1150.10">
    <property type="entry name" value="Aspartate Aminotransferase, domain 1"/>
    <property type="match status" value="1"/>
</dbReference>
<evidence type="ECO:0000256" key="2">
    <source>
        <dbReference type="ARBA" id="ARBA00006966"/>
    </source>
</evidence>
<evidence type="ECO:0000256" key="3">
    <source>
        <dbReference type="ARBA" id="ARBA00022898"/>
    </source>
</evidence>